<dbReference type="SUPFAM" id="SSF53756">
    <property type="entry name" value="UDP-Glycosyltransferase/glycogen phosphorylase"/>
    <property type="match status" value="1"/>
</dbReference>
<keyword evidence="2" id="KW-1185">Reference proteome</keyword>
<reference evidence="1" key="1">
    <citation type="submission" date="2020-09" db="EMBL/GenBank/DDBJ databases">
        <title>A novel bacterium of genus Neiella, isolated from South China Sea.</title>
        <authorList>
            <person name="Huang H."/>
            <person name="Mo K."/>
            <person name="Hu Y."/>
        </authorList>
    </citation>
    <scope>NUCLEOTIDE SEQUENCE</scope>
    <source>
        <strain evidence="1">HB171785</strain>
    </source>
</reference>
<dbReference type="RefSeq" id="WP_191145633.1">
    <property type="nucleotide sequence ID" value="NZ_JACXAF010000019.1"/>
</dbReference>
<dbReference type="EMBL" id="JACXAF010000019">
    <property type="protein sequence ID" value="MBD1390564.1"/>
    <property type="molecule type" value="Genomic_DNA"/>
</dbReference>
<accession>A0A8J6QJZ9</accession>
<dbReference type="Pfam" id="PF13692">
    <property type="entry name" value="Glyco_trans_1_4"/>
    <property type="match status" value="1"/>
</dbReference>
<dbReference type="Proteomes" id="UP000638014">
    <property type="component" value="Unassembled WGS sequence"/>
</dbReference>
<evidence type="ECO:0000313" key="1">
    <source>
        <dbReference type="EMBL" id="MBD1390564.1"/>
    </source>
</evidence>
<dbReference type="AlphaFoldDB" id="A0A8J6QJZ9"/>
<dbReference type="PANTHER" id="PTHR12526">
    <property type="entry name" value="GLYCOSYLTRANSFERASE"/>
    <property type="match status" value="1"/>
</dbReference>
<sequence length="358" mass="40687">MTDWHGLYDEIATYPLQGLSYQKIPITRKGSPWLRSPVAGFMSKYDFSGIDVVESVINLVDTKLPWIHSLACLQESVSFNWLGVPLPKQLRIAYASYLFSRPNCRALLFWSQSGLDTVKSYGELNRGVILDKARVVYPCIRHVGTEDFAAKPTDSINILFSGDFFRKGGVNVVDAFEAVQKDFPNARLRLCCDFNMDFKTDNVAMRQRYIDKIQTNPAIVHGRVARDEMMNQILPQTHIYLLPTYSEAFGYAVLEAMAYGIPVIATDHMAIPELIEHRESGMLIGIQHHDYRKHFRGYAVNEIPADFRNHVTGKLTEYLGTLLGDKALREKIGANGQQLARTKFSVEQRNRIMADIYP</sequence>
<dbReference type="CDD" id="cd03801">
    <property type="entry name" value="GT4_PimA-like"/>
    <property type="match status" value="1"/>
</dbReference>
<evidence type="ECO:0000313" key="2">
    <source>
        <dbReference type="Proteomes" id="UP000638014"/>
    </source>
</evidence>
<protein>
    <submittedName>
        <fullName evidence="1">Glycosyltransferase family 4 protein</fullName>
    </submittedName>
</protein>
<proteinExistence type="predicted"/>
<organism evidence="1 2">
    <name type="scientific">Neiella litorisoli</name>
    <dbReference type="NCBI Taxonomy" id="2771431"/>
    <lineage>
        <taxon>Bacteria</taxon>
        <taxon>Pseudomonadati</taxon>
        <taxon>Pseudomonadota</taxon>
        <taxon>Gammaproteobacteria</taxon>
        <taxon>Alteromonadales</taxon>
        <taxon>Echinimonadaceae</taxon>
        <taxon>Neiella</taxon>
    </lineage>
</organism>
<gene>
    <name evidence="1" type="ORF">IC617_14090</name>
</gene>
<comment type="caution">
    <text evidence="1">The sequence shown here is derived from an EMBL/GenBank/DDBJ whole genome shotgun (WGS) entry which is preliminary data.</text>
</comment>
<name>A0A8J6QJZ9_9GAMM</name>
<dbReference type="Gene3D" id="3.40.50.2000">
    <property type="entry name" value="Glycogen Phosphorylase B"/>
    <property type="match status" value="1"/>
</dbReference>